<gene>
    <name evidence="5" type="ORF">HDF14_001358</name>
</gene>
<reference evidence="5 6" key="1">
    <citation type="submission" date="2020-08" db="EMBL/GenBank/DDBJ databases">
        <title>Genomic Encyclopedia of Type Strains, Phase IV (KMG-V): Genome sequencing to study the core and pangenomes of soil and plant-associated prokaryotes.</title>
        <authorList>
            <person name="Whitman W."/>
        </authorList>
    </citation>
    <scope>NUCLEOTIDE SEQUENCE [LARGE SCALE GENOMIC DNA]</scope>
    <source>
        <strain evidence="5 6">X5P2</strain>
    </source>
</reference>
<dbReference type="Proteomes" id="UP000535182">
    <property type="component" value="Unassembled WGS sequence"/>
</dbReference>
<protein>
    <submittedName>
        <fullName evidence="5">Integration host factor subunit beta</fullName>
    </submittedName>
</protein>
<dbReference type="SUPFAM" id="SSF47729">
    <property type="entry name" value="IHF-like DNA-binding proteins"/>
    <property type="match status" value="1"/>
</dbReference>
<name>A0A9X0QCA9_9BACT</name>
<feature type="compositionally biased region" description="Basic and acidic residues" evidence="4">
    <location>
        <begin position="102"/>
        <end position="117"/>
    </location>
</feature>
<evidence type="ECO:0000256" key="3">
    <source>
        <dbReference type="RuleBase" id="RU003939"/>
    </source>
</evidence>
<evidence type="ECO:0000313" key="6">
    <source>
        <dbReference type="Proteomes" id="UP000535182"/>
    </source>
</evidence>
<dbReference type="SMART" id="SM00411">
    <property type="entry name" value="BHL"/>
    <property type="match status" value="1"/>
</dbReference>
<dbReference type="InterPro" id="IPR010992">
    <property type="entry name" value="IHF-like_DNA-bd_dom_sf"/>
</dbReference>
<evidence type="ECO:0000313" key="5">
    <source>
        <dbReference type="EMBL" id="MBB5327752.1"/>
    </source>
</evidence>
<dbReference type="AlphaFoldDB" id="A0A9X0QCA9"/>
<comment type="similarity">
    <text evidence="1 3">Belongs to the bacterial histone-like protein family.</text>
</comment>
<keyword evidence="2" id="KW-0238">DNA-binding</keyword>
<dbReference type="Pfam" id="PF00216">
    <property type="entry name" value="Bac_DNA_binding"/>
    <property type="match status" value="1"/>
</dbReference>
<dbReference type="EMBL" id="JACHEB010000003">
    <property type="protein sequence ID" value="MBB5327752.1"/>
    <property type="molecule type" value="Genomic_DNA"/>
</dbReference>
<dbReference type="GO" id="GO:0003677">
    <property type="term" value="F:DNA binding"/>
    <property type="evidence" value="ECO:0007669"/>
    <property type="project" value="UniProtKB-KW"/>
</dbReference>
<dbReference type="GO" id="GO:0005829">
    <property type="term" value="C:cytosol"/>
    <property type="evidence" value="ECO:0007669"/>
    <property type="project" value="TreeGrafter"/>
</dbReference>
<dbReference type="InterPro" id="IPR020816">
    <property type="entry name" value="Histone-like_DNA-bd_CS"/>
</dbReference>
<evidence type="ECO:0000256" key="2">
    <source>
        <dbReference type="ARBA" id="ARBA00023125"/>
    </source>
</evidence>
<evidence type="ECO:0000256" key="4">
    <source>
        <dbReference type="SAM" id="MobiDB-lite"/>
    </source>
</evidence>
<sequence>MTKADLVDKVTALGDLTRRDGEVIVDTLFDAVIGALKTGDKIEIRGFGSFRTRQRNARTGRNPKTGAKVDVPAKRVPFFKPSKELRDSVNPNGAVKSKPVAKKVDKEHIDPHHPPAM</sequence>
<dbReference type="Gene3D" id="4.10.520.10">
    <property type="entry name" value="IHF-like DNA-binding proteins"/>
    <property type="match status" value="1"/>
</dbReference>
<comment type="caution">
    <text evidence="5">The sequence shown here is derived from an EMBL/GenBank/DDBJ whole genome shotgun (WGS) entry which is preliminary data.</text>
</comment>
<keyword evidence="6" id="KW-1185">Reference proteome</keyword>
<dbReference type="PANTHER" id="PTHR33175:SF5">
    <property type="entry name" value="INTEGRATION HOST FACTOR SUBUNIT BETA"/>
    <property type="match status" value="1"/>
</dbReference>
<dbReference type="RefSeq" id="WP_183974766.1">
    <property type="nucleotide sequence ID" value="NZ_JACHEB010000003.1"/>
</dbReference>
<dbReference type="PANTHER" id="PTHR33175">
    <property type="entry name" value="DNA-BINDING PROTEIN HU"/>
    <property type="match status" value="1"/>
</dbReference>
<accession>A0A9X0QCA9</accession>
<dbReference type="PRINTS" id="PR01727">
    <property type="entry name" value="DNABINDINGHU"/>
</dbReference>
<dbReference type="InterPro" id="IPR000119">
    <property type="entry name" value="Hist_DNA-bd"/>
</dbReference>
<dbReference type="CDD" id="cd13836">
    <property type="entry name" value="IHF_B"/>
    <property type="match status" value="1"/>
</dbReference>
<organism evidence="5 6">
    <name type="scientific">Tunturiibacter gelidiferens</name>
    <dbReference type="NCBI Taxonomy" id="3069689"/>
    <lineage>
        <taxon>Bacteria</taxon>
        <taxon>Pseudomonadati</taxon>
        <taxon>Acidobacteriota</taxon>
        <taxon>Terriglobia</taxon>
        <taxon>Terriglobales</taxon>
        <taxon>Acidobacteriaceae</taxon>
        <taxon>Tunturiibacter</taxon>
    </lineage>
</organism>
<dbReference type="GO" id="GO:0030527">
    <property type="term" value="F:structural constituent of chromatin"/>
    <property type="evidence" value="ECO:0007669"/>
    <property type="project" value="InterPro"/>
</dbReference>
<evidence type="ECO:0000256" key="1">
    <source>
        <dbReference type="ARBA" id="ARBA00010529"/>
    </source>
</evidence>
<feature type="region of interest" description="Disordered" evidence="4">
    <location>
        <begin position="81"/>
        <end position="117"/>
    </location>
</feature>
<proteinExistence type="inferred from homology"/>
<dbReference type="PROSITE" id="PS00045">
    <property type="entry name" value="HISTONE_LIKE"/>
    <property type="match status" value="1"/>
</dbReference>